<reference evidence="2" key="1">
    <citation type="journal article" date="2015" name="BMC Genomics">
        <title>Draft genome of a commonly misdiagnosed multidrug resistant pathogen Candida auris.</title>
        <authorList>
            <person name="Chatterjee S."/>
            <person name="Alampalli S.V."/>
            <person name="Nageshan R.K."/>
            <person name="Chettiar S.T."/>
            <person name="Joshi S."/>
            <person name="Tatu U.S."/>
        </authorList>
    </citation>
    <scope>NUCLEOTIDE SEQUENCE [LARGE SCALE GENOMIC DNA]</scope>
    <source>
        <strain evidence="2">6684</strain>
    </source>
</reference>
<proteinExistence type="predicted"/>
<dbReference type="EMBL" id="LGST01000009">
    <property type="protein sequence ID" value="KNE01549.1"/>
    <property type="molecule type" value="Genomic_DNA"/>
</dbReference>
<protein>
    <submittedName>
        <fullName evidence="1">Uncharacterized protein</fullName>
    </submittedName>
</protein>
<evidence type="ECO:0000313" key="2">
    <source>
        <dbReference type="Proteomes" id="UP000037122"/>
    </source>
</evidence>
<sequence length="79" mass="8700">MIGKYGIKLSGLKMESVDFWGISALLGILGEGLCKRMFVLRRCHCGAVLGAKKKKYLLGESLARSFWCGFTVSAKQKVN</sequence>
<name>A0A0L0P5J1_CANAR</name>
<dbReference type="VEuPathDB" id="FungiDB:QG37_01378"/>
<dbReference type="AlphaFoldDB" id="A0A0L0P5J1"/>
<comment type="caution">
    <text evidence="1">The sequence shown here is derived from an EMBL/GenBank/DDBJ whole genome shotgun (WGS) entry which is preliminary data.</text>
</comment>
<organism evidence="1 2">
    <name type="scientific">Candidozyma auris</name>
    <name type="common">Yeast</name>
    <name type="synonym">Candida auris</name>
    <dbReference type="NCBI Taxonomy" id="498019"/>
    <lineage>
        <taxon>Eukaryota</taxon>
        <taxon>Fungi</taxon>
        <taxon>Dikarya</taxon>
        <taxon>Ascomycota</taxon>
        <taxon>Saccharomycotina</taxon>
        <taxon>Pichiomycetes</taxon>
        <taxon>Metschnikowiaceae</taxon>
        <taxon>Candidozyma</taxon>
    </lineage>
</organism>
<dbReference type="Proteomes" id="UP000037122">
    <property type="component" value="Unassembled WGS sequence"/>
</dbReference>
<accession>A0A0L0P5J1</accession>
<gene>
    <name evidence="1" type="ORF">QG37_01378</name>
</gene>
<evidence type="ECO:0000313" key="1">
    <source>
        <dbReference type="EMBL" id="KNE01549.1"/>
    </source>
</evidence>